<evidence type="ECO:0000259" key="15">
    <source>
        <dbReference type="Pfam" id="PF01676"/>
    </source>
</evidence>
<comment type="catalytic activity">
    <reaction evidence="1 9">
        <text>(2R)-2-phosphoglycerate = (2R)-3-phosphoglycerate</text>
        <dbReference type="Rhea" id="RHEA:15901"/>
        <dbReference type="ChEBI" id="CHEBI:58272"/>
        <dbReference type="ChEBI" id="CHEBI:58289"/>
        <dbReference type="EC" id="5.4.2.12"/>
    </reaction>
</comment>
<evidence type="ECO:0000256" key="10">
    <source>
        <dbReference type="NCBIfam" id="TIGR01307"/>
    </source>
</evidence>
<accession>C8X2A6</accession>
<feature type="region of interest" description="Disordered" evidence="14">
    <location>
        <begin position="505"/>
        <end position="524"/>
    </location>
</feature>
<feature type="binding site" evidence="9 12">
    <location>
        <position position="192"/>
    </location>
    <ligand>
        <name>substrate</name>
    </ligand>
</feature>
<dbReference type="PIRSF" id="PIRSF001492">
    <property type="entry name" value="IPGAM"/>
    <property type="match status" value="1"/>
</dbReference>
<dbReference type="HAMAP" id="MF_01038">
    <property type="entry name" value="GpmI"/>
    <property type="match status" value="1"/>
</dbReference>
<feature type="active site" description="Phosphoserine intermediate" evidence="9 11">
    <location>
        <position position="63"/>
    </location>
</feature>
<keyword evidence="18" id="KW-1185">Reference proteome</keyword>
<evidence type="ECO:0000256" key="2">
    <source>
        <dbReference type="ARBA" id="ARBA00002315"/>
    </source>
</evidence>
<dbReference type="InterPro" id="IPR005995">
    <property type="entry name" value="Pgm_bpd_ind"/>
</dbReference>
<evidence type="ECO:0000259" key="16">
    <source>
        <dbReference type="Pfam" id="PF06415"/>
    </source>
</evidence>
<comment type="subunit">
    <text evidence="9">Monomer.</text>
</comment>
<evidence type="ECO:0000256" key="5">
    <source>
        <dbReference type="ARBA" id="ARBA00022723"/>
    </source>
</evidence>
<evidence type="ECO:0000256" key="4">
    <source>
        <dbReference type="ARBA" id="ARBA00008819"/>
    </source>
</evidence>
<reference evidence="17 18" key="2">
    <citation type="journal article" date="2010" name="Stand. Genomic Sci.">
        <title>Complete genome sequence of Desulfohalobium retbaense type strain (HR(100)).</title>
        <authorList>
            <person name="Spring S."/>
            <person name="Nolan M."/>
            <person name="Lapidus A."/>
            <person name="Glavina Del Rio T."/>
            <person name="Copeland A."/>
            <person name="Tice H."/>
            <person name="Cheng J.F."/>
            <person name="Lucas S."/>
            <person name="Land M."/>
            <person name="Chen F."/>
            <person name="Bruce D."/>
            <person name="Goodwin L."/>
            <person name="Pitluck S."/>
            <person name="Ivanova N."/>
            <person name="Mavromatis K."/>
            <person name="Mikhailova N."/>
            <person name="Pati A."/>
            <person name="Chen A."/>
            <person name="Palaniappan K."/>
            <person name="Hauser L."/>
            <person name="Chang Y.J."/>
            <person name="Jeffries C.D."/>
            <person name="Munk C."/>
            <person name="Kiss H."/>
            <person name="Chain P."/>
            <person name="Han C."/>
            <person name="Brettin T."/>
            <person name="Detter J.C."/>
            <person name="Schuler E."/>
            <person name="Goker M."/>
            <person name="Rohde M."/>
            <person name="Bristow J."/>
            <person name="Eisen J.A."/>
            <person name="Markowitz V."/>
            <person name="Hugenholtz P."/>
            <person name="Kyrpides N.C."/>
            <person name="Klenk H.P."/>
        </authorList>
    </citation>
    <scope>NUCLEOTIDE SEQUENCE [LARGE SCALE GENOMIC DNA]</scope>
    <source>
        <strain evidence="17 18">DSM 5692</strain>
    </source>
</reference>
<evidence type="ECO:0000256" key="8">
    <source>
        <dbReference type="ARBA" id="ARBA00023235"/>
    </source>
</evidence>
<dbReference type="PANTHER" id="PTHR31637">
    <property type="entry name" value="2,3-BISPHOSPHOGLYCERATE-INDEPENDENT PHOSPHOGLYCERATE MUTASE"/>
    <property type="match status" value="1"/>
</dbReference>
<protein>
    <recommendedName>
        <fullName evidence="9 10">2,3-bisphosphoglycerate-independent phosphoglycerate mutase</fullName>
        <shortName evidence="9">BPG-independent PGAM</shortName>
        <shortName evidence="9">Phosphoglyceromutase</shortName>
        <shortName evidence="9">iPGM</shortName>
        <ecNumber evidence="9 10">5.4.2.12</ecNumber>
    </recommendedName>
</protein>
<dbReference type="GO" id="GO:0030145">
    <property type="term" value="F:manganese ion binding"/>
    <property type="evidence" value="ECO:0007669"/>
    <property type="project" value="UniProtKB-UniRule"/>
</dbReference>
<evidence type="ECO:0000256" key="13">
    <source>
        <dbReference type="PIRSR" id="PIRSR001492-3"/>
    </source>
</evidence>
<proteinExistence type="inferred from homology"/>
<dbReference type="KEGG" id="drt:Dret_1141"/>
<evidence type="ECO:0000256" key="14">
    <source>
        <dbReference type="SAM" id="MobiDB-lite"/>
    </source>
</evidence>
<keyword evidence="5 9" id="KW-0479">Metal-binding</keyword>
<dbReference type="UniPathway" id="UPA00109">
    <property type="reaction ID" value="UER00186"/>
</dbReference>
<reference evidence="18" key="1">
    <citation type="submission" date="2009-09" db="EMBL/GenBank/DDBJ databases">
        <title>The complete chromosome of Desulfohalobium retbaense DSM 5692.</title>
        <authorList>
            <consortium name="US DOE Joint Genome Institute (JGI-PGF)"/>
            <person name="Lucas S."/>
            <person name="Copeland A."/>
            <person name="Lapidus A."/>
            <person name="Glavina del Rio T."/>
            <person name="Dalin E."/>
            <person name="Tice H."/>
            <person name="Bruce D."/>
            <person name="Goodwin L."/>
            <person name="Pitluck S."/>
            <person name="Kyrpides N."/>
            <person name="Mavromatis K."/>
            <person name="Ivanova N."/>
            <person name="Mikhailova N."/>
            <person name="Munk A.C."/>
            <person name="Brettin T."/>
            <person name="Detter J.C."/>
            <person name="Han C."/>
            <person name="Tapia R."/>
            <person name="Larimer F."/>
            <person name="Land M."/>
            <person name="Hauser L."/>
            <person name="Markowitz V."/>
            <person name="Cheng J.-F."/>
            <person name="Hugenholtz P."/>
            <person name="Woyke T."/>
            <person name="Wu D."/>
            <person name="Spring S."/>
            <person name="Klenk H.-P."/>
            <person name="Eisen J.A."/>
        </authorList>
    </citation>
    <scope>NUCLEOTIDE SEQUENCE [LARGE SCALE GENOMIC DNA]</scope>
    <source>
        <strain evidence="18">DSM 5692</strain>
    </source>
</reference>
<dbReference type="Pfam" id="PF01676">
    <property type="entry name" value="Metalloenzyme"/>
    <property type="match status" value="1"/>
</dbReference>
<dbReference type="EMBL" id="CP001734">
    <property type="protein sequence ID" value="ACV68429.1"/>
    <property type="molecule type" value="Genomic_DNA"/>
</dbReference>
<feature type="binding site" evidence="9 13">
    <location>
        <position position="445"/>
    </location>
    <ligand>
        <name>Mn(2+)</name>
        <dbReference type="ChEBI" id="CHEBI:29035"/>
        <label>2</label>
    </ligand>
</feature>
<keyword evidence="7 9" id="KW-0464">Manganese</keyword>
<comment type="similarity">
    <text evidence="4 9">Belongs to the BPG-independent phosphoglycerate mutase family.</text>
</comment>
<dbReference type="OrthoDB" id="9800863at2"/>
<dbReference type="Pfam" id="PF06415">
    <property type="entry name" value="iPGM_N"/>
    <property type="match status" value="1"/>
</dbReference>
<dbReference type="Gene3D" id="3.40.1450.10">
    <property type="entry name" value="BPG-independent phosphoglycerate mutase, domain B"/>
    <property type="match status" value="1"/>
</dbReference>
<dbReference type="HOGENOM" id="CLU_026099_2_0_7"/>
<keyword evidence="8 9" id="KW-0413">Isomerase</keyword>
<dbReference type="FunFam" id="3.40.1450.10:FF:000002">
    <property type="entry name" value="2,3-bisphosphoglycerate-independent phosphoglycerate mutase"/>
    <property type="match status" value="1"/>
</dbReference>
<feature type="binding site" evidence="9 12">
    <location>
        <position position="336"/>
    </location>
    <ligand>
        <name>substrate</name>
    </ligand>
</feature>
<evidence type="ECO:0000256" key="7">
    <source>
        <dbReference type="ARBA" id="ARBA00023211"/>
    </source>
</evidence>
<evidence type="ECO:0000256" key="11">
    <source>
        <dbReference type="PIRSR" id="PIRSR001492-1"/>
    </source>
</evidence>
<dbReference type="PANTHER" id="PTHR31637:SF0">
    <property type="entry name" value="2,3-BISPHOSPHOGLYCERATE-INDEPENDENT PHOSPHOGLYCERATE MUTASE"/>
    <property type="match status" value="1"/>
</dbReference>
<feature type="binding site" evidence="9 12">
    <location>
        <begin position="262"/>
        <end position="265"/>
    </location>
    <ligand>
        <name>substrate</name>
    </ligand>
</feature>
<dbReference type="GO" id="GO:0006096">
    <property type="term" value="P:glycolytic process"/>
    <property type="evidence" value="ECO:0007669"/>
    <property type="project" value="UniProtKB-UniRule"/>
</dbReference>
<dbReference type="InterPro" id="IPR011258">
    <property type="entry name" value="BPG-indep_PGM_N"/>
</dbReference>
<dbReference type="RefSeq" id="WP_015751580.1">
    <property type="nucleotide sequence ID" value="NC_013223.1"/>
</dbReference>
<dbReference type="GO" id="GO:0006007">
    <property type="term" value="P:glucose catabolic process"/>
    <property type="evidence" value="ECO:0007669"/>
    <property type="project" value="InterPro"/>
</dbReference>
<dbReference type="GO" id="GO:0005829">
    <property type="term" value="C:cytosol"/>
    <property type="evidence" value="ECO:0007669"/>
    <property type="project" value="TreeGrafter"/>
</dbReference>
<evidence type="ECO:0000256" key="6">
    <source>
        <dbReference type="ARBA" id="ARBA00023152"/>
    </source>
</evidence>
<dbReference type="EC" id="5.4.2.12" evidence="9 10"/>
<evidence type="ECO:0000256" key="1">
    <source>
        <dbReference type="ARBA" id="ARBA00000370"/>
    </source>
</evidence>
<comment type="pathway">
    <text evidence="3 9">Carbohydrate degradation; glycolysis; pyruvate from D-glyceraldehyde 3-phosphate: step 3/5.</text>
</comment>
<dbReference type="Gene3D" id="3.40.720.10">
    <property type="entry name" value="Alkaline Phosphatase, subunit A"/>
    <property type="match status" value="1"/>
</dbReference>
<sequence>MPEPAPTLLLLLDGWGAGEPSPDNAIHSAETPHLDRLCTSFPRTTLRCTGRAVGLPEGQMGNSEVGHLNIGAGRVVNQDIVRISQAIADGTLATNPVLSDLFAATRHSGGRLHLIGLVSDGGVHSHQEHLEALIDTALAAGVERICVHAILDGRDTPPQSGLGYMQRLHNFVRQRPGCSIATVSGRYYTMDRDKRWDRTALAYQALVHGEGPVCTDPLDCVQASYDQGVTDEFVVPQILVDAAGQPLGPIADNDTVFFFNFRADRARQLVQALNDPDFAFFDRGCPPQLAGLATMTEYDATFHLPAAFAPQHLKEILGAVVSRMGLRQLRIAETEKYAHVTYFFNGGEETPFAGEDRELIASPKDVATYDLKPEMSVFEVTDRLIAKWQSGDYALVVANFANLDMVGHTGNFEAAVQAVEAVDACVGRVADSILATGGRILLTADHGNADVMQGDNGAPYTAHSHNPVPFVLIDPATHSLRSDGILGDIAPTILDLWGVEPPPSMTGRSLLSRDSEASAPKESV</sequence>
<feature type="binding site" evidence="9 12">
    <location>
        <position position="124"/>
    </location>
    <ligand>
        <name>substrate</name>
    </ligand>
</feature>
<feature type="domain" description="BPG-independent PGAM N-terminal" evidence="16">
    <location>
        <begin position="83"/>
        <end position="299"/>
    </location>
</feature>
<feature type="binding site" evidence="9 12">
    <location>
        <position position="186"/>
    </location>
    <ligand>
        <name>substrate</name>
    </ligand>
</feature>
<evidence type="ECO:0000313" key="18">
    <source>
        <dbReference type="Proteomes" id="UP000001052"/>
    </source>
</evidence>
<keyword evidence="6 9" id="KW-0324">Glycolysis</keyword>
<dbReference type="Proteomes" id="UP000001052">
    <property type="component" value="Chromosome"/>
</dbReference>
<feature type="binding site" evidence="9 13">
    <location>
        <position position="408"/>
    </location>
    <ligand>
        <name>Mn(2+)</name>
        <dbReference type="ChEBI" id="CHEBI:29035"/>
        <label>1</label>
    </ligand>
</feature>
<dbReference type="InterPro" id="IPR017850">
    <property type="entry name" value="Alkaline_phosphatase_core_sf"/>
</dbReference>
<dbReference type="AlphaFoldDB" id="C8X2A6"/>
<feature type="domain" description="Metalloenzyme" evidence="15">
    <location>
        <begin position="6"/>
        <end position="500"/>
    </location>
</feature>
<dbReference type="GO" id="GO:0004619">
    <property type="term" value="F:phosphoglycerate mutase activity"/>
    <property type="evidence" value="ECO:0007669"/>
    <property type="project" value="UniProtKB-UniRule"/>
</dbReference>
<evidence type="ECO:0000256" key="3">
    <source>
        <dbReference type="ARBA" id="ARBA00004798"/>
    </source>
</evidence>
<comment type="cofactor">
    <cofactor evidence="9">
        <name>Mn(2+)</name>
        <dbReference type="ChEBI" id="CHEBI:29035"/>
    </cofactor>
    <text evidence="9">Binds 2 manganese ions per subunit.</text>
</comment>
<dbReference type="NCBIfam" id="TIGR01307">
    <property type="entry name" value="pgm_bpd_ind"/>
    <property type="match status" value="1"/>
</dbReference>
<feature type="binding site" evidence="9 13">
    <location>
        <position position="463"/>
    </location>
    <ligand>
        <name>Mn(2+)</name>
        <dbReference type="ChEBI" id="CHEBI:29035"/>
        <label>1</label>
    </ligand>
</feature>
<dbReference type="SUPFAM" id="SSF64158">
    <property type="entry name" value="2,3-Bisphosphoglycerate-independent phosphoglycerate mutase, substrate-binding domain"/>
    <property type="match status" value="1"/>
</dbReference>
<evidence type="ECO:0000313" key="17">
    <source>
        <dbReference type="EMBL" id="ACV68429.1"/>
    </source>
</evidence>
<gene>
    <name evidence="9" type="primary">gpmI</name>
    <name evidence="17" type="ordered locus">Dret_1141</name>
</gene>
<feature type="binding site" evidence="9 13">
    <location>
        <position position="63"/>
    </location>
    <ligand>
        <name>Mn(2+)</name>
        <dbReference type="ChEBI" id="CHEBI:29035"/>
        <label>2</label>
    </ligand>
</feature>
<dbReference type="SUPFAM" id="SSF53649">
    <property type="entry name" value="Alkaline phosphatase-like"/>
    <property type="match status" value="1"/>
</dbReference>
<dbReference type="InterPro" id="IPR036646">
    <property type="entry name" value="PGAM_B_sf"/>
</dbReference>
<evidence type="ECO:0000256" key="12">
    <source>
        <dbReference type="PIRSR" id="PIRSR001492-2"/>
    </source>
</evidence>
<dbReference type="STRING" id="485915.Dret_1141"/>
<feature type="binding site" evidence="9 13">
    <location>
        <position position="13"/>
    </location>
    <ligand>
        <name>Mn(2+)</name>
        <dbReference type="ChEBI" id="CHEBI:29035"/>
        <label>2</label>
    </ligand>
</feature>
<evidence type="ECO:0000256" key="9">
    <source>
        <dbReference type="HAMAP-Rule" id="MF_01038"/>
    </source>
</evidence>
<feature type="binding site" evidence="9 13">
    <location>
        <position position="404"/>
    </location>
    <ligand>
        <name>Mn(2+)</name>
        <dbReference type="ChEBI" id="CHEBI:29035"/>
        <label>1</label>
    </ligand>
</feature>
<feature type="binding site" evidence="9 13">
    <location>
        <position position="446"/>
    </location>
    <ligand>
        <name>Mn(2+)</name>
        <dbReference type="ChEBI" id="CHEBI:29035"/>
        <label>2</label>
    </ligand>
</feature>
<name>C8X2A6_DESRD</name>
<dbReference type="CDD" id="cd16010">
    <property type="entry name" value="iPGM"/>
    <property type="match status" value="1"/>
</dbReference>
<comment type="function">
    <text evidence="2 9">Catalyzes the interconversion of 2-phosphoglycerate and 3-phosphoglycerate.</text>
</comment>
<organism evidence="17 18">
    <name type="scientific">Desulfohalobium retbaense (strain ATCC 49708 / DSM 5692 / JCM 16813 / HR100)</name>
    <dbReference type="NCBI Taxonomy" id="485915"/>
    <lineage>
        <taxon>Bacteria</taxon>
        <taxon>Pseudomonadati</taxon>
        <taxon>Thermodesulfobacteriota</taxon>
        <taxon>Desulfovibrionia</taxon>
        <taxon>Desulfovibrionales</taxon>
        <taxon>Desulfohalobiaceae</taxon>
        <taxon>Desulfohalobium</taxon>
    </lineage>
</organism>
<dbReference type="eggNOG" id="COG0696">
    <property type="taxonomic scope" value="Bacteria"/>
</dbReference>
<feature type="binding site" evidence="9 12">
    <location>
        <begin position="154"/>
        <end position="155"/>
    </location>
    <ligand>
        <name>substrate</name>
    </ligand>
</feature>
<dbReference type="InterPro" id="IPR006124">
    <property type="entry name" value="Metalloenzyme"/>
</dbReference>